<proteinExistence type="predicted"/>
<feature type="domain" description="Major facilitator superfamily (MFS) profile" evidence="7">
    <location>
        <begin position="48"/>
        <end position="244"/>
    </location>
</feature>
<evidence type="ECO:0000256" key="3">
    <source>
        <dbReference type="ARBA" id="ARBA00022989"/>
    </source>
</evidence>
<dbReference type="AlphaFoldDB" id="A0A6A6YXF0"/>
<dbReference type="EMBL" id="MU003697">
    <property type="protein sequence ID" value="KAF2812597.1"/>
    <property type="molecule type" value="Genomic_DNA"/>
</dbReference>
<dbReference type="GO" id="GO:0005886">
    <property type="term" value="C:plasma membrane"/>
    <property type="evidence" value="ECO:0007669"/>
    <property type="project" value="TreeGrafter"/>
</dbReference>
<dbReference type="GO" id="GO:0022857">
    <property type="term" value="F:transmembrane transporter activity"/>
    <property type="evidence" value="ECO:0007669"/>
    <property type="project" value="InterPro"/>
</dbReference>
<feature type="compositionally biased region" description="Low complexity" evidence="5">
    <location>
        <begin position="25"/>
        <end position="37"/>
    </location>
</feature>
<keyword evidence="9" id="KW-1185">Reference proteome</keyword>
<evidence type="ECO:0000256" key="4">
    <source>
        <dbReference type="ARBA" id="ARBA00023136"/>
    </source>
</evidence>
<evidence type="ECO:0000256" key="2">
    <source>
        <dbReference type="ARBA" id="ARBA00022692"/>
    </source>
</evidence>
<evidence type="ECO:0000313" key="9">
    <source>
        <dbReference type="Proteomes" id="UP000504636"/>
    </source>
</evidence>
<keyword evidence="2 6" id="KW-0812">Transmembrane</keyword>
<reference evidence="10" key="2">
    <citation type="submission" date="2020-04" db="EMBL/GenBank/DDBJ databases">
        <authorList>
            <consortium name="NCBI Genome Project"/>
        </authorList>
    </citation>
    <scope>NUCLEOTIDE SEQUENCE</scope>
    <source>
        <strain evidence="10">CBS 304.34</strain>
    </source>
</reference>
<dbReference type="InterPro" id="IPR011701">
    <property type="entry name" value="MFS"/>
</dbReference>
<reference evidence="10" key="3">
    <citation type="submission" date="2025-04" db="UniProtKB">
        <authorList>
            <consortium name="RefSeq"/>
        </authorList>
    </citation>
    <scope>IDENTIFICATION</scope>
    <source>
        <strain evidence="10">CBS 304.34</strain>
    </source>
</reference>
<feature type="transmembrane region" description="Helical" evidence="6">
    <location>
        <begin position="81"/>
        <end position="104"/>
    </location>
</feature>
<dbReference type="SUPFAM" id="SSF103473">
    <property type="entry name" value="MFS general substrate transporter"/>
    <property type="match status" value="1"/>
</dbReference>
<evidence type="ECO:0000313" key="10">
    <source>
        <dbReference type="RefSeq" id="XP_033579561.1"/>
    </source>
</evidence>
<dbReference type="Proteomes" id="UP000504636">
    <property type="component" value="Unplaced"/>
</dbReference>
<evidence type="ECO:0000256" key="5">
    <source>
        <dbReference type="SAM" id="MobiDB-lite"/>
    </source>
</evidence>
<keyword evidence="4 6" id="KW-0472">Membrane</keyword>
<dbReference type="PROSITE" id="PS50850">
    <property type="entry name" value="MFS"/>
    <property type="match status" value="1"/>
</dbReference>
<feature type="transmembrane region" description="Helical" evidence="6">
    <location>
        <begin position="179"/>
        <end position="198"/>
    </location>
</feature>
<gene>
    <name evidence="8 10" type="ORF">BDZ99DRAFT_270013</name>
</gene>
<organism evidence="8">
    <name type="scientific">Mytilinidion resinicola</name>
    <dbReference type="NCBI Taxonomy" id="574789"/>
    <lineage>
        <taxon>Eukaryota</taxon>
        <taxon>Fungi</taxon>
        <taxon>Dikarya</taxon>
        <taxon>Ascomycota</taxon>
        <taxon>Pezizomycotina</taxon>
        <taxon>Dothideomycetes</taxon>
        <taxon>Pleosporomycetidae</taxon>
        <taxon>Mytilinidiales</taxon>
        <taxon>Mytilinidiaceae</taxon>
        <taxon>Mytilinidion</taxon>
    </lineage>
</organism>
<evidence type="ECO:0000256" key="6">
    <source>
        <dbReference type="SAM" id="Phobius"/>
    </source>
</evidence>
<feature type="transmembrane region" description="Helical" evidence="6">
    <location>
        <begin position="116"/>
        <end position="133"/>
    </location>
</feature>
<name>A0A6A6YXF0_9PEZI</name>
<dbReference type="OrthoDB" id="2441642at2759"/>
<keyword evidence="3 6" id="KW-1133">Transmembrane helix</keyword>
<dbReference type="Pfam" id="PF07690">
    <property type="entry name" value="MFS_1"/>
    <property type="match status" value="1"/>
</dbReference>
<accession>A0A6A6YXF0</accession>
<dbReference type="GeneID" id="54454774"/>
<evidence type="ECO:0000259" key="7">
    <source>
        <dbReference type="PROSITE" id="PS50850"/>
    </source>
</evidence>
<dbReference type="InterPro" id="IPR036259">
    <property type="entry name" value="MFS_trans_sf"/>
</dbReference>
<sequence length="244" mass="25792">MTDHQEISPTQDTGTKAAPTDKIESSQSSETSSPGEEQYSVFSDGIRTYLAYLLGYIMTISTLTATIYFRLIPMLSKHFSVSVQAINLTVTVYAVYQAISPGIFAVLADMYGRRPVLLALITMYACASLGLALNRSSHAALMSLRALQSISGPATPPIAYGIVADVAIVSARGKMLGPMLSTCNAISAVGPVTAGAIALSTNGYTWALLSLPVVALICLFLVGVGHSRRRLAASSATDQSQFME</sequence>
<dbReference type="PANTHER" id="PTHR23502:SF151">
    <property type="entry name" value="MAJOR FACILITATOR SUPERFAMILY (MFS) PROFILE DOMAIN-CONTAINING PROTEIN"/>
    <property type="match status" value="1"/>
</dbReference>
<dbReference type="PANTHER" id="PTHR23502">
    <property type="entry name" value="MAJOR FACILITATOR SUPERFAMILY"/>
    <property type="match status" value="1"/>
</dbReference>
<dbReference type="InterPro" id="IPR020846">
    <property type="entry name" value="MFS_dom"/>
</dbReference>
<feature type="transmembrane region" description="Helical" evidence="6">
    <location>
        <begin position="204"/>
        <end position="224"/>
    </location>
</feature>
<evidence type="ECO:0000256" key="1">
    <source>
        <dbReference type="ARBA" id="ARBA00004141"/>
    </source>
</evidence>
<feature type="region of interest" description="Disordered" evidence="5">
    <location>
        <begin position="1"/>
        <end position="37"/>
    </location>
</feature>
<feature type="transmembrane region" description="Helical" evidence="6">
    <location>
        <begin position="49"/>
        <end position="69"/>
    </location>
</feature>
<dbReference type="Gene3D" id="1.20.1720.10">
    <property type="entry name" value="Multidrug resistance protein D"/>
    <property type="match status" value="1"/>
</dbReference>
<protein>
    <submittedName>
        <fullName evidence="8 10">MFS general substrate transporter</fullName>
    </submittedName>
</protein>
<reference evidence="8 10" key="1">
    <citation type="journal article" date="2020" name="Stud. Mycol.">
        <title>101 Dothideomycetes genomes: a test case for predicting lifestyles and emergence of pathogens.</title>
        <authorList>
            <person name="Haridas S."/>
            <person name="Albert R."/>
            <person name="Binder M."/>
            <person name="Bloem J."/>
            <person name="Labutti K."/>
            <person name="Salamov A."/>
            <person name="Andreopoulos B."/>
            <person name="Baker S."/>
            <person name="Barry K."/>
            <person name="Bills G."/>
            <person name="Bluhm B."/>
            <person name="Cannon C."/>
            <person name="Castanera R."/>
            <person name="Culley D."/>
            <person name="Daum C."/>
            <person name="Ezra D."/>
            <person name="Gonzalez J."/>
            <person name="Henrissat B."/>
            <person name="Kuo A."/>
            <person name="Liang C."/>
            <person name="Lipzen A."/>
            <person name="Lutzoni F."/>
            <person name="Magnuson J."/>
            <person name="Mondo S."/>
            <person name="Nolan M."/>
            <person name="Ohm R."/>
            <person name="Pangilinan J."/>
            <person name="Park H.-J."/>
            <person name="Ramirez L."/>
            <person name="Alfaro M."/>
            <person name="Sun H."/>
            <person name="Tritt A."/>
            <person name="Yoshinaga Y."/>
            <person name="Zwiers L.-H."/>
            <person name="Turgeon B."/>
            <person name="Goodwin S."/>
            <person name="Spatafora J."/>
            <person name="Crous P."/>
            <person name="Grigoriev I."/>
        </authorList>
    </citation>
    <scope>NUCLEOTIDE SEQUENCE</scope>
    <source>
        <strain evidence="8 10">CBS 304.34</strain>
    </source>
</reference>
<evidence type="ECO:0000313" key="8">
    <source>
        <dbReference type="EMBL" id="KAF2812597.1"/>
    </source>
</evidence>
<comment type="subcellular location">
    <subcellularLocation>
        <location evidence="1">Membrane</location>
        <topology evidence="1">Multi-pass membrane protein</topology>
    </subcellularLocation>
</comment>
<dbReference type="RefSeq" id="XP_033579561.1">
    <property type="nucleotide sequence ID" value="XM_033713881.1"/>
</dbReference>